<feature type="region of interest" description="Disordered" evidence="2">
    <location>
        <begin position="1"/>
        <end position="25"/>
    </location>
</feature>
<reference evidence="3" key="1">
    <citation type="submission" date="2021-02" db="EMBL/GenBank/DDBJ databases">
        <title>First Annotated Genome of the Yellow-green Alga Tribonema minus.</title>
        <authorList>
            <person name="Mahan K.M."/>
        </authorList>
    </citation>
    <scope>NUCLEOTIDE SEQUENCE</scope>
    <source>
        <strain evidence="3">UTEX B ZZ1240</strain>
    </source>
</reference>
<dbReference type="InterPro" id="IPR015943">
    <property type="entry name" value="WD40/YVTN_repeat-like_dom_sf"/>
</dbReference>
<proteinExistence type="predicted"/>
<evidence type="ECO:0000256" key="1">
    <source>
        <dbReference type="PROSITE-ProRule" id="PRU00221"/>
    </source>
</evidence>
<sequence length="592" mass="61251">MRGRRRPAASARSLAPFRKGALQHRTAGGGAAAMLSAAADAGDAHHFPNSHSATSGGGDAQLYPNSHLASSGGDAHRFLNSHLASSGGGGSQHFCGDRFAISGSGGGGGVARELGGDPGGVDAVPVNAVAMCPRAAVAVTASKQLVNAVAMCPRAAVVVTASKQPVDAVAMCPRAAVAGTASKQDCLIRAWDLAGGDAQWHLDGHGVYASISVEGRAGVSTSMRETPDDWGAAAAAEVAVGGTAPPARAKRRLVCTTFSAVAFSPDGSLLASGDSAGVVKVWDIESRLCVMSTGSHQWQGYTTPVRQAGITPCNQYLMAVIGRALRVWSVATGELLRAIQMTSLVTTVSDLPRQELLCFAHLPARDGSGAGSLIAAGDVTVYKRMELAPILLCSLEQARAAPALNHFQWRLDGHSEAVTAMALSSDGAYLATGSADTTGKARTLCMQLLSGHRAGLCSIAFARGSTWVITGSNDGRMRVWHRDTGRCTQTVITGTCMCAVSGDENWVALYRGAEGVRGANRGGLQGLQGQGGSGGGDVQLADLGGLLYERRIRLLRHGRADSVPLTPQERLTYRAVDFADDAVFRRLAEFVV</sequence>
<dbReference type="OrthoDB" id="10251741at2759"/>
<dbReference type="EMBL" id="JAFCMP010000323">
    <property type="protein sequence ID" value="KAG5181529.1"/>
    <property type="molecule type" value="Genomic_DNA"/>
</dbReference>
<organism evidence="3 4">
    <name type="scientific">Tribonema minus</name>
    <dbReference type="NCBI Taxonomy" id="303371"/>
    <lineage>
        <taxon>Eukaryota</taxon>
        <taxon>Sar</taxon>
        <taxon>Stramenopiles</taxon>
        <taxon>Ochrophyta</taxon>
        <taxon>PX clade</taxon>
        <taxon>Xanthophyceae</taxon>
        <taxon>Tribonematales</taxon>
        <taxon>Tribonemataceae</taxon>
        <taxon>Tribonema</taxon>
    </lineage>
</organism>
<keyword evidence="1" id="KW-0853">WD repeat</keyword>
<feature type="repeat" description="WD" evidence="1">
    <location>
        <begin position="449"/>
        <end position="490"/>
    </location>
</feature>
<dbReference type="Gene3D" id="2.130.10.10">
    <property type="entry name" value="YVTN repeat-like/Quinoprotein amine dehydrogenase"/>
    <property type="match status" value="2"/>
</dbReference>
<dbReference type="PANTHER" id="PTHR19879:SF9">
    <property type="entry name" value="TRANSCRIPTION INITIATION FACTOR TFIID SUBUNIT 5"/>
    <property type="match status" value="1"/>
</dbReference>
<dbReference type="SUPFAM" id="SSF50998">
    <property type="entry name" value="Quinoprotein alcohol dehydrogenase-like"/>
    <property type="match status" value="1"/>
</dbReference>
<dbReference type="InterPro" id="IPR011047">
    <property type="entry name" value="Quinoprotein_ADH-like_sf"/>
</dbReference>
<dbReference type="SMART" id="SM00320">
    <property type="entry name" value="WD40"/>
    <property type="match status" value="4"/>
</dbReference>
<dbReference type="InterPro" id="IPR001680">
    <property type="entry name" value="WD40_rpt"/>
</dbReference>
<feature type="region of interest" description="Disordered" evidence="2">
    <location>
        <begin position="46"/>
        <end position="67"/>
    </location>
</feature>
<dbReference type="PANTHER" id="PTHR19879">
    <property type="entry name" value="TRANSCRIPTION INITIATION FACTOR TFIID"/>
    <property type="match status" value="1"/>
</dbReference>
<dbReference type="PROSITE" id="PS50294">
    <property type="entry name" value="WD_REPEATS_REGION"/>
    <property type="match status" value="1"/>
</dbReference>
<accession>A0A835YV39</accession>
<dbReference type="Pfam" id="PF00400">
    <property type="entry name" value="WD40"/>
    <property type="match status" value="3"/>
</dbReference>
<dbReference type="Proteomes" id="UP000664859">
    <property type="component" value="Unassembled WGS sequence"/>
</dbReference>
<dbReference type="AlphaFoldDB" id="A0A835YV39"/>
<evidence type="ECO:0000313" key="3">
    <source>
        <dbReference type="EMBL" id="KAG5181529.1"/>
    </source>
</evidence>
<dbReference type="PROSITE" id="PS50082">
    <property type="entry name" value="WD_REPEATS_2"/>
    <property type="match status" value="3"/>
</dbReference>
<feature type="compositionally biased region" description="Low complexity" evidence="2">
    <location>
        <begin position="8"/>
        <end position="18"/>
    </location>
</feature>
<evidence type="ECO:0000313" key="4">
    <source>
        <dbReference type="Proteomes" id="UP000664859"/>
    </source>
</evidence>
<name>A0A835YV39_9STRA</name>
<protein>
    <submittedName>
        <fullName evidence="3">Quinon protein alcohol dehydrogenase-like superfamily</fullName>
    </submittedName>
</protein>
<comment type="caution">
    <text evidence="3">The sequence shown here is derived from an EMBL/GenBank/DDBJ whole genome shotgun (WGS) entry which is preliminary data.</text>
</comment>
<evidence type="ECO:0000256" key="2">
    <source>
        <dbReference type="SAM" id="MobiDB-lite"/>
    </source>
</evidence>
<gene>
    <name evidence="3" type="ORF">JKP88DRAFT_349243</name>
</gene>
<keyword evidence="4" id="KW-1185">Reference proteome</keyword>
<feature type="repeat" description="WD" evidence="1">
    <location>
        <begin position="260"/>
        <end position="292"/>
    </location>
</feature>
<feature type="repeat" description="WD" evidence="1">
    <location>
        <begin position="411"/>
        <end position="438"/>
    </location>
</feature>